<feature type="compositionally biased region" description="Acidic residues" evidence="4">
    <location>
        <begin position="205"/>
        <end position="218"/>
    </location>
</feature>
<accession>R9NY80</accession>
<dbReference type="SUPFAM" id="SSF158230">
    <property type="entry name" value="PRP4-like"/>
    <property type="match status" value="1"/>
</dbReference>
<feature type="region of interest" description="Disordered" evidence="4">
    <location>
        <begin position="181"/>
        <end position="222"/>
    </location>
</feature>
<evidence type="ECO:0000313" key="6">
    <source>
        <dbReference type="EMBL" id="GAC93606.1"/>
    </source>
</evidence>
<dbReference type="Pfam" id="PF00400">
    <property type="entry name" value="WD40"/>
    <property type="match status" value="7"/>
</dbReference>
<feature type="repeat" description="WD" evidence="3">
    <location>
        <begin position="320"/>
        <end position="369"/>
    </location>
</feature>
<dbReference type="GO" id="GO:0046540">
    <property type="term" value="C:U4/U6 x U5 tri-snRNP complex"/>
    <property type="evidence" value="ECO:0007669"/>
    <property type="project" value="TreeGrafter"/>
</dbReference>
<feature type="repeat" description="WD" evidence="3">
    <location>
        <begin position="412"/>
        <end position="453"/>
    </location>
</feature>
<feature type="repeat" description="WD" evidence="3">
    <location>
        <begin position="558"/>
        <end position="592"/>
    </location>
</feature>
<dbReference type="FunFam" id="2.130.10.10:FF:000443">
    <property type="entry name" value="U4/U6 small nuclear ribonucleoprotein Prp4"/>
    <property type="match status" value="1"/>
</dbReference>
<dbReference type="InterPro" id="IPR014906">
    <property type="entry name" value="PRP4-like"/>
</dbReference>
<keyword evidence="2" id="KW-0677">Repeat</keyword>
<dbReference type="OrthoDB" id="540662at2759"/>
<dbReference type="GO" id="GO:0017070">
    <property type="term" value="F:U6 snRNA binding"/>
    <property type="evidence" value="ECO:0007669"/>
    <property type="project" value="TreeGrafter"/>
</dbReference>
<dbReference type="GeneID" id="24106472"/>
<evidence type="ECO:0000256" key="1">
    <source>
        <dbReference type="ARBA" id="ARBA00022574"/>
    </source>
</evidence>
<dbReference type="SMART" id="SM00320">
    <property type="entry name" value="WD40"/>
    <property type="match status" value="7"/>
</dbReference>
<dbReference type="GO" id="GO:0000398">
    <property type="term" value="P:mRNA splicing, via spliceosome"/>
    <property type="evidence" value="ECO:0007669"/>
    <property type="project" value="TreeGrafter"/>
</dbReference>
<dbReference type="InterPro" id="IPR036322">
    <property type="entry name" value="WD40_repeat_dom_sf"/>
</dbReference>
<dbReference type="AlphaFoldDB" id="R9NY80"/>
<evidence type="ECO:0000256" key="4">
    <source>
        <dbReference type="SAM" id="MobiDB-lite"/>
    </source>
</evidence>
<feature type="repeat" description="WD" evidence="3">
    <location>
        <begin position="454"/>
        <end position="495"/>
    </location>
</feature>
<feature type="repeat" description="WD" evidence="3">
    <location>
        <begin position="529"/>
        <end position="557"/>
    </location>
</feature>
<dbReference type="PROSITE" id="PS50294">
    <property type="entry name" value="WD_REPEATS_REGION"/>
    <property type="match status" value="4"/>
</dbReference>
<dbReference type="Gene3D" id="2.130.10.10">
    <property type="entry name" value="YVTN repeat-like/Quinoprotein amine dehydrogenase"/>
    <property type="match status" value="3"/>
</dbReference>
<dbReference type="HOGENOM" id="CLU_000288_57_20_1"/>
<dbReference type="Pfam" id="PF08799">
    <property type="entry name" value="PRP4"/>
    <property type="match status" value="1"/>
</dbReference>
<evidence type="ECO:0000256" key="2">
    <source>
        <dbReference type="ARBA" id="ARBA00022737"/>
    </source>
</evidence>
<dbReference type="InterPro" id="IPR015943">
    <property type="entry name" value="WD40/YVTN_repeat-like_dom_sf"/>
</dbReference>
<dbReference type="Proteomes" id="UP000014071">
    <property type="component" value="Unassembled WGS sequence"/>
</dbReference>
<feature type="domain" description="Pre-mRNA processing factor 4 (PRP4)-like" evidence="5">
    <location>
        <begin position="144"/>
        <end position="188"/>
    </location>
</feature>
<dbReference type="FunFam" id="2.130.10.10:FF:001211">
    <property type="entry name" value="CBN-PRP-4 protein"/>
    <property type="match status" value="1"/>
</dbReference>
<proteinExistence type="predicted"/>
<organism evidence="6 7">
    <name type="scientific">Pseudozyma hubeiensis (strain SY62)</name>
    <name type="common">Yeast</name>
    <dbReference type="NCBI Taxonomy" id="1305764"/>
    <lineage>
        <taxon>Eukaryota</taxon>
        <taxon>Fungi</taxon>
        <taxon>Dikarya</taxon>
        <taxon>Basidiomycota</taxon>
        <taxon>Ustilaginomycotina</taxon>
        <taxon>Ustilaginomycetes</taxon>
        <taxon>Ustilaginales</taxon>
        <taxon>Ustilaginaceae</taxon>
        <taxon>Pseudozyma</taxon>
    </lineage>
</organism>
<dbReference type="GO" id="GO:0030621">
    <property type="term" value="F:U4 snRNA binding"/>
    <property type="evidence" value="ECO:0007669"/>
    <property type="project" value="TreeGrafter"/>
</dbReference>
<dbReference type="InterPro" id="IPR019775">
    <property type="entry name" value="WD40_repeat_CS"/>
</dbReference>
<feature type="repeat" description="WD" evidence="3">
    <location>
        <begin position="370"/>
        <end position="411"/>
    </location>
</feature>
<sequence length="592" mass="64926">MAVLFSHFNWLSLQLHNRINCDAAQTNNVAFRHPCCNRLLRRVCRRSGARCRNTPDAAIISTPTRPSPDSGVWPAQIITMAASPSLSNRDGMDVDTPPSAAASTSGVTIEDLLSSRSNVVSATDAALSAQLDARKLARNLAVPTSDPKVRLRLRQLGEPITCFGEREMDRRERLRQILAQQLSTQQQSGTPTSGAQSHASQQSDSDSEQSQDEDEEFYTEGPPSLIHARRKIACFSLQRSKQRLALQRTEATVPLTSIVKLRAKVFEPIKTYTNLGSQIGDDRPVSMTRFAPNSQLLATASWSGSVKLWQVPSATHQLTLRAHTDKIGGLAWHPQATLIQPASAVNLVSGAGDASVCLWSLDSDRPLATLRGHEARVARTAFHPTGDYVASASFDGTWRLWDVSTSECLTIQEGHSKEVYSVEFQDDGALVASGGLDAIGRVWDMRTGRTAMVLDGHAKEILSIDFAPNGYQLATASGDDTVRIWDMRALKSIYTIPAHKSSVSDVRFFRSLSHRKQPYSLDGEQDQISRNGLYLATSGYDGMVRIWSADDWQLLRTLSGDAGRVMSVDVSSDGEMLVSGEWGRTFKLWGSL</sequence>
<keyword evidence="7" id="KW-1185">Reference proteome</keyword>
<dbReference type="PANTHER" id="PTHR19846:SF0">
    <property type="entry name" value="PRE-MRNA PROCESSING FACTOR 4"/>
    <property type="match status" value="1"/>
</dbReference>
<reference evidence="7" key="1">
    <citation type="journal article" date="2013" name="Genome Announc.">
        <title>Draft genome sequence of the basidiomycetous yeast-like fungus Pseudozyma hubeiensis SY62, which produces an abundant amount of the biosurfactant mannosylerythritol lipids.</title>
        <authorList>
            <person name="Konishi M."/>
            <person name="Hatada Y."/>
            <person name="Horiuchi J."/>
        </authorList>
    </citation>
    <scope>NUCLEOTIDE SEQUENCE [LARGE SCALE GENOMIC DNA]</scope>
    <source>
        <strain evidence="7">SY62</strain>
    </source>
</reference>
<dbReference type="SMART" id="SM00500">
    <property type="entry name" value="SFM"/>
    <property type="match status" value="1"/>
</dbReference>
<feature type="repeat" description="WD" evidence="3">
    <location>
        <begin position="278"/>
        <end position="319"/>
    </location>
</feature>
<evidence type="ECO:0000256" key="3">
    <source>
        <dbReference type="PROSITE-ProRule" id="PRU00221"/>
    </source>
</evidence>
<dbReference type="SUPFAM" id="SSF50978">
    <property type="entry name" value="WD40 repeat-like"/>
    <property type="match status" value="1"/>
</dbReference>
<dbReference type="EMBL" id="DF238777">
    <property type="protein sequence ID" value="GAC93606.1"/>
    <property type="molecule type" value="Genomic_DNA"/>
</dbReference>
<dbReference type="InterPro" id="IPR020472">
    <property type="entry name" value="WD40_PAC1"/>
</dbReference>
<dbReference type="STRING" id="1305764.R9NY80"/>
<dbReference type="PROSITE" id="PS50082">
    <property type="entry name" value="WD_REPEATS_2"/>
    <property type="match status" value="7"/>
</dbReference>
<dbReference type="PRINTS" id="PR00320">
    <property type="entry name" value="GPROTEINBRPT"/>
</dbReference>
<name>R9NY80_PSEHS</name>
<dbReference type="CDD" id="cd00200">
    <property type="entry name" value="WD40"/>
    <property type="match status" value="1"/>
</dbReference>
<keyword evidence="1 3" id="KW-0853">WD repeat</keyword>
<dbReference type="RefSeq" id="XP_012187193.1">
    <property type="nucleotide sequence ID" value="XM_012331803.1"/>
</dbReference>
<dbReference type="InterPro" id="IPR001680">
    <property type="entry name" value="WD40_rpt"/>
</dbReference>
<dbReference type="PROSITE" id="PS00678">
    <property type="entry name" value="WD_REPEATS_1"/>
    <property type="match status" value="2"/>
</dbReference>
<dbReference type="PANTHER" id="PTHR19846">
    <property type="entry name" value="WD40 REPEAT PROTEIN"/>
    <property type="match status" value="1"/>
</dbReference>
<protein>
    <submittedName>
        <fullName evidence="6">Vegetative incompatibility protein</fullName>
    </submittedName>
</protein>
<evidence type="ECO:0000259" key="5">
    <source>
        <dbReference type="SMART" id="SM00500"/>
    </source>
</evidence>
<gene>
    <name evidence="6" type="ORF">PHSY_001171</name>
</gene>
<dbReference type="eggNOG" id="KOG0272">
    <property type="taxonomic scope" value="Eukaryota"/>
</dbReference>
<dbReference type="InterPro" id="IPR036285">
    <property type="entry name" value="PRP4-like_sf"/>
</dbReference>
<evidence type="ECO:0000313" key="7">
    <source>
        <dbReference type="Proteomes" id="UP000014071"/>
    </source>
</evidence>
<feature type="compositionally biased region" description="Low complexity" evidence="4">
    <location>
        <begin position="181"/>
        <end position="204"/>
    </location>
</feature>
<dbReference type="Gene3D" id="4.10.280.110">
    <property type="entry name" value="Pre-mRNA processing factor 4 domain"/>
    <property type="match status" value="1"/>
</dbReference>